<evidence type="ECO:0000313" key="1">
    <source>
        <dbReference type="EMBL" id="MBK1629282.1"/>
    </source>
</evidence>
<dbReference type="Proteomes" id="UP000748752">
    <property type="component" value="Unassembled WGS sequence"/>
</dbReference>
<gene>
    <name evidence="1" type="ORF">CKO31_00745</name>
</gene>
<keyword evidence="2" id="KW-1185">Reference proteome</keyword>
<evidence type="ECO:0000313" key="2">
    <source>
        <dbReference type="Proteomes" id="UP000748752"/>
    </source>
</evidence>
<organism evidence="1 2">
    <name type="scientific">Thiohalocapsa halophila</name>
    <dbReference type="NCBI Taxonomy" id="69359"/>
    <lineage>
        <taxon>Bacteria</taxon>
        <taxon>Pseudomonadati</taxon>
        <taxon>Pseudomonadota</taxon>
        <taxon>Gammaproteobacteria</taxon>
        <taxon>Chromatiales</taxon>
        <taxon>Chromatiaceae</taxon>
        <taxon>Thiohalocapsa</taxon>
    </lineage>
</organism>
<accession>A0ABS1CBI8</accession>
<comment type="caution">
    <text evidence="1">The sequence shown here is derived from an EMBL/GenBank/DDBJ whole genome shotgun (WGS) entry which is preliminary data.</text>
</comment>
<reference evidence="1 2" key="1">
    <citation type="journal article" date="2020" name="Microorganisms">
        <title>Osmotic Adaptation and Compatible Solute Biosynthesis of Phototrophic Bacteria as Revealed from Genome Analyses.</title>
        <authorList>
            <person name="Imhoff J.F."/>
            <person name="Rahn T."/>
            <person name="Kunzel S."/>
            <person name="Keller A."/>
            <person name="Neulinger S.C."/>
        </authorList>
    </citation>
    <scope>NUCLEOTIDE SEQUENCE [LARGE SCALE GENOMIC DNA]</scope>
    <source>
        <strain evidence="1 2">DSM 6210</strain>
    </source>
</reference>
<protein>
    <submittedName>
        <fullName evidence="1">Uncharacterized protein</fullName>
    </submittedName>
</protein>
<name>A0ABS1CBI8_9GAMM</name>
<proteinExistence type="predicted"/>
<sequence>MLWVAAALLAAAVVGVAVHKAWPVLFPAIAERAPLSPSCDLRGGACTARFPGGGSVRLDLRPRGIPTAKPLDADVRLADLPTPERVELDFAGVNMDMGYNRVPLTPARGDPTHYTGSAMLPVCVRERMLWEARVLLHLPDGTLAAPFRFPTTRPGAGAAGAD</sequence>
<dbReference type="EMBL" id="NRRV01000001">
    <property type="protein sequence ID" value="MBK1629282.1"/>
    <property type="molecule type" value="Genomic_DNA"/>
</dbReference>